<gene>
    <name evidence="1" type="ORF">JGB26_19265</name>
</gene>
<evidence type="ECO:0008006" key="3">
    <source>
        <dbReference type="Google" id="ProtNLM"/>
    </source>
</evidence>
<proteinExistence type="predicted"/>
<name>A0ABS0X7W7_9ACTN</name>
<sequence length="59" mass="6817">MAHIKIHTSKSDITSYRVVWCAGGTRDGKWQGEMFDDEVMANRFRDLVNGHGQQWPPVR</sequence>
<dbReference type="RefSeq" id="WP_190118696.1">
    <property type="nucleotide sequence ID" value="NZ_BMVR01000012.1"/>
</dbReference>
<accession>A0ABS0X7W7</accession>
<dbReference type="EMBL" id="JAEKOZ010000011">
    <property type="protein sequence ID" value="MBJ3809229.1"/>
    <property type="molecule type" value="Genomic_DNA"/>
</dbReference>
<comment type="caution">
    <text evidence="1">The sequence shown here is derived from an EMBL/GenBank/DDBJ whole genome shotgun (WGS) entry which is preliminary data.</text>
</comment>
<protein>
    <recommendedName>
        <fullName evidence="3">DUF2188 domain-containing protein</fullName>
    </recommendedName>
</protein>
<dbReference type="Proteomes" id="UP000634780">
    <property type="component" value="Unassembled WGS sequence"/>
</dbReference>
<organism evidence="1 2">
    <name type="scientific">Streptomyces flavofungini</name>
    <dbReference type="NCBI Taxonomy" id="68200"/>
    <lineage>
        <taxon>Bacteria</taxon>
        <taxon>Bacillati</taxon>
        <taxon>Actinomycetota</taxon>
        <taxon>Actinomycetes</taxon>
        <taxon>Kitasatosporales</taxon>
        <taxon>Streptomycetaceae</taxon>
        <taxon>Streptomyces</taxon>
    </lineage>
</organism>
<evidence type="ECO:0000313" key="1">
    <source>
        <dbReference type="EMBL" id="MBJ3809229.1"/>
    </source>
</evidence>
<reference evidence="1 2" key="1">
    <citation type="submission" date="2020-12" db="EMBL/GenBank/DDBJ databases">
        <title>Streptomyces typhae sp. nov., a novel endophytic actinomycete isolated from the root of cattail pollen (Typha angustifolia L.).</title>
        <authorList>
            <person name="Peng C."/>
            <person name="Liu C."/>
        </authorList>
    </citation>
    <scope>NUCLEOTIDE SEQUENCE [LARGE SCALE GENOMIC DNA]</scope>
    <source>
        <strain evidence="1 2">JCM 4753</strain>
    </source>
</reference>
<keyword evidence="2" id="KW-1185">Reference proteome</keyword>
<evidence type="ECO:0000313" key="2">
    <source>
        <dbReference type="Proteomes" id="UP000634780"/>
    </source>
</evidence>